<evidence type="ECO:0000313" key="1">
    <source>
        <dbReference type="EMBL" id="KGO32080.1"/>
    </source>
</evidence>
<keyword evidence="2" id="KW-1185">Reference proteome</keyword>
<dbReference type="SUPFAM" id="SSF51430">
    <property type="entry name" value="NAD(P)-linked oxidoreductase"/>
    <property type="match status" value="1"/>
</dbReference>
<gene>
    <name evidence="1" type="ORF">Q757_03190</name>
</gene>
<dbReference type="EMBL" id="AXCV01000105">
    <property type="protein sequence ID" value="KGO32080.1"/>
    <property type="molecule type" value="Genomic_DNA"/>
</dbReference>
<comment type="caution">
    <text evidence="1">The sequence shown here is derived from an EMBL/GenBank/DDBJ whole genome shotgun (WGS) entry which is preliminary data.</text>
</comment>
<evidence type="ECO:0008006" key="3">
    <source>
        <dbReference type="Google" id="ProtNLM"/>
    </source>
</evidence>
<protein>
    <recommendedName>
        <fullName evidence="3">NADP-dependent oxidoreductase domain-containing protein</fullName>
    </recommendedName>
</protein>
<sequence>MLHRPDTLMRPEEVAEAFSQLEASGKVLHFGVSNLVLMMLI</sequence>
<organism evidence="1 2">
    <name type="scientific">Oenococcus alcoholitolerans</name>
    <dbReference type="NCBI Taxonomy" id="931074"/>
    <lineage>
        <taxon>Bacteria</taxon>
        <taxon>Bacillati</taxon>
        <taxon>Bacillota</taxon>
        <taxon>Bacilli</taxon>
        <taxon>Lactobacillales</taxon>
        <taxon>Lactobacillaceae</taxon>
        <taxon>Oenococcus</taxon>
    </lineage>
</organism>
<dbReference type="InterPro" id="IPR036812">
    <property type="entry name" value="NAD(P)_OxRdtase_dom_sf"/>
</dbReference>
<reference evidence="1 2" key="1">
    <citation type="journal article" date="2014" name="Antonie Van Leeuwenhoek">
        <title>Oenococcus alcoholitolerans sp. nov., a lactic acid bacteria isolated from cachaca and ethanol fermentation processes.</title>
        <authorList>
            <person name="Badotti F."/>
            <person name="Moreira A.P."/>
            <person name="Tonon L.A."/>
            <person name="de Lucena B.T."/>
            <person name="Gomes Fde C."/>
            <person name="Kruger R."/>
            <person name="Thompson C.C."/>
            <person name="de Morais M.A.Jr."/>
            <person name="Rosa C.A."/>
            <person name="Thompson F.L."/>
        </authorList>
    </citation>
    <scope>NUCLEOTIDE SEQUENCE [LARGE SCALE GENOMIC DNA]</scope>
    <source>
        <strain evidence="1 2">UFRJ-M7.2.18</strain>
    </source>
</reference>
<dbReference type="Gene3D" id="3.20.20.100">
    <property type="entry name" value="NADP-dependent oxidoreductase domain"/>
    <property type="match status" value="1"/>
</dbReference>
<evidence type="ECO:0000313" key="2">
    <source>
        <dbReference type="Proteomes" id="UP000030023"/>
    </source>
</evidence>
<proteinExistence type="predicted"/>
<name>A0ABR4XRG9_9LACO</name>
<accession>A0ABR4XRG9</accession>
<dbReference type="Proteomes" id="UP000030023">
    <property type="component" value="Unassembled WGS sequence"/>
</dbReference>